<dbReference type="PANTHER" id="PTHR35024">
    <property type="entry name" value="HYPOTHETICAL CYTOSOLIC PROTEIN"/>
    <property type="match status" value="1"/>
</dbReference>
<sequence>MFPKKEVEFKFDIIIGPSSIIKGDIESEGSIRIDGKVLGDVKSLGNIIVTEEAYINGSLTCINADIYGIAEGNVKTKGKINLYHKASLKGDIICKSFNTEEGATFKGNCFVDPEEEIIIEVDAMISEKNIDTINNNLIDFKKTQANKNRNDKSDGDKPNKENLASNSANNNNNNNNHSNSNNNNNHSNQTKKA</sequence>
<dbReference type="Pfam" id="PF04519">
    <property type="entry name" value="Bactofilin"/>
    <property type="match status" value="1"/>
</dbReference>
<keyword evidence="4" id="KW-1185">Reference proteome</keyword>
<evidence type="ECO:0000313" key="3">
    <source>
        <dbReference type="EMBL" id="MBF4694811.1"/>
    </source>
</evidence>
<feature type="compositionally biased region" description="Low complexity" evidence="2">
    <location>
        <begin position="164"/>
        <end position="193"/>
    </location>
</feature>
<protein>
    <submittedName>
        <fullName evidence="3">Polymer-forming cytoskeletal protein</fullName>
    </submittedName>
</protein>
<evidence type="ECO:0000313" key="4">
    <source>
        <dbReference type="Proteomes" id="UP000614200"/>
    </source>
</evidence>
<evidence type="ECO:0000256" key="2">
    <source>
        <dbReference type="SAM" id="MobiDB-lite"/>
    </source>
</evidence>
<dbReference type="RefSeq" id="WP_194703054.1">
    <property type="nucleotide sequence ID" value="NZ_JADKNH010000011.1"/>
</dbReference>
<dbReference type="PANTHER" id="PTHR35024:SF4">
    <property type="entry name" value="POLYMER-FORMING CYTOSKELETAL PROTEIN"/>
    <property type="match status" value="1"/>
</dbReference>
<feature type="region of interest" description="Disordered" evidence="2">
    <location>
        <begin position="144"/>
        <end position="193"/>
    </location>
</feature>
<reference evidence="3 4" key="1">
    <citation type="submission" date="2020-11" db="EMBL/GenBank/DDBJ databases">
        <title>Fusibacter basophilias sp. nov.</title>
        <authorList>
            <person name="Qiu D."/>
        </authorList>
    </citation>
    <scope>NUCLEOTIDE SEQUENCE [LARGE SCALE GENOMIC DNA]</scope>
    <source>
        <strain evidence="3 4">Q10-2</strain>
    </source>
</reference>
<name>A0ABR9ZWJ3_9FIRM</name>
<dbReference type="Proteomes" id="UP000614200">
    <property type="component" value="Unassembled WGS sequence"/>
</dbReference>
<dbReference type="InterPro" id="IPR007607">
    <property type="entry name" value="BacA/B"/>
</dbReference>
<dbReference type="EMBL" id="JADKNH010000011">
    <property type="protein sequence ID" value="MBF4694811.1"/>
    <property type="molecule type" value="Genomic_DNA"/>
</dbReference>
<comment type="similarity">
    <text evidence="1">Belongs to the bactofilin family.</text>
</comment>
<evidence type="ECO:0000256" key="1">
    <source>
        <dbReference type="ARBA" id="ARBA00044755"/>
    </source>
</evidence>
<comment type="caution">
    <text evidence="3">The sequence shown here is derived from an EMBL/GenBank/DDBJ whole genome shotgun (WGS) entry which is preliminary data.</text>
</comment>
<proteinExistence type="inferred from homology"/>
<gene>
    <name evidence="3" type="ORF">ISU02_17050</name>
</gene>
<feature type="compositionally biased region" description="Basic and acidic residues" evidence="2">
    <location>
        <begin position="148"/>
        <end position="160"/>
    </location>
</feature>
<organism evidence="3 4">
    <name type="scientific">Fusibacter ferrireducens</name>
    <dbReference type="NCBI Taxonomy" id="2785058"/>
    <lineage>
        <taxon>Bacteria</taxon>
        <taxon>Bacillati</taxon>
        <taxon>Bacillota</taxon>
        <taxon>Clostridia</taxon>
        <taxon>Eubacteriales</taxon>
        <taxon>Eubacteriales Family XII. Incertae Sedis</taxon>
        <taxon>Fusibacter</taxon>
    </lineage>
</organism>
<accession>A0ABR9ZWJ3</accession>